<dbReference type="EMBL" id="CACRZD030000075">
    <property type="protein sequence ID" value="CAA6674072.1"/>
    <property type="molecule type" value="Genomic_DNA"/>
</dbReference>
<evidence type="ECO:0000256" key="14">
    <source>
        <dbReference type="PIRSR" id="PIRSR028937-2"/>
    </source>
</evidence>
<evidence type="ECO:0000259" key="16">
    <source>
        <dbReference type="Pfam" id="PF05199"/>
    </source>
</evidence>
<keyword evidence="7" id="KW-0812">Transmembrane</keyword>
<name>A0A7I8JSU7_SPIIN</name>
<comment type="catalytic activity">
    <reaction evidence="1 12">
        <text>a long-chain primary fatty alcohol + O2 = a long-chain fatty aldehyde + H2O2</text>
        <dbReference type="Rhea" id="RHEA:22756"/>
        <dbReference type="ChEBI" id="CHEBI:15379"/>
        <dbReference type="ChEBI" id="CHEBI:16240"/>
        <dbReference type="ChEBI" id="CHEBI:17176"/>
        <dbReference type="ChEBI" id="CHEBI:77396"/>
        <dbReference type="EC" id="1.1.3.20"/>
    </reaction>
</comment>
<evidence type="ECO:0000256" key="3">
    <source>
        <dbReference type="ARBA" id="ARBA00004370"/>
    </source>
</evidence>
<dbReference type="GO" id="GO:0016020">
    <property type="term" value="C:membrane"/>
    <property type="evidence" value="ECO:0007669"/>
    <property type="project" value="UniProtKB-SubCell"/>
</dbReference>
<dbReference type="PIRSF" id="PIRSF028937">
    <property type="entry name" value="Lg_Ch_AO"/>
    <property type="match status" value="1"/>
</dbReference>
<dbReference type="SUPFAM" id="SSF51905">
    <property type="entry name" value="FAD/NAD(P)-binding domain"/>
    <property type="match status" value="1"/>
</dbReference>
<comment type="subcellular location">
    <subcellularLocation>
        <location evidence="3 12">Membrane</location>
    </subcellularLocation>
</comment>
<dbReference type="GO" id="GO:0046577">
    <property type="term" value="F:long-chain-alcohol oxidase activity"/>
    <property type="evidence" value="ECO:0007669"/>
    <property type="project" value="UniProtKB-EC"/>
</dbReference>
<evidence type="ECO:0000256" key="12">
    <source>
        <dbReference type="PIRNR" id="PIRNR028937"/>
    </source>
</evidence>
<evidence type="ECO:0000256" key="13">
    <source>
        <dbReference type="PIRSR" id="PIRSR028937-1"/>
    </source>
</evidence>
<dbReference type="GO" id="GO:0050660">
    <property type="term" value="F:flavin adenine dinucleotide binding"/>
    <property type="evidence" value="ECO:0007669"/>
    <property type="project" value="InterPro"/>
</dbReference>
<comment type="function">
    <text evidence="2 12">Long-chain fatty alcohol oxidase involved in the omega-oxidation pathway of lipid degradation.</text>
</comment>
<evidence type="ECO:0000256" key="10">
    <source>
        <dbReference type="ARBA" id="ARBA00023002"/>
    </source>
</evidence>
<dbReference type="Proteomes" id="UP001189122">
    <property type="component" value="Unassembled WGS sequence"/>
</dbReference>
<feature type="domain" description="Glucose-methanol-choline oxidoreductase C-terminal" evidence="16">
    <location>
        <begin position="592"/>
        <end position="708"/>
    </location>
</feature>
<evidence type="ECO:0000256" key="9">
    <source>
        <dbReference type="ARBA" id="ARBA00022989"/>
    </source>
</evidence>
<organism evidence="17">
    <name type="scientific">Spirodela intermedia</name>
    <name type="common">Intermediate duckweed</name>
    <dbReference type="NCBI Taxonomy" id="51605"/>
    <lineage>
        <taxon>Eukaryota</taxon>
        <taxon>Viridiplantae</taxon>
        <taxon>Streptophyta</taxon>
        <taxon>Embryophyta</taxon>
        <taxon>Tracheophyta</taxon>
        <taxon>Spermatophyta</taxon>
        <taxon>Magnoliopsida</taxon>
        <taxon>Liliopsida</taxon>
        <taxon>Araceae</taxon>
        <taxon>Lemnoideae</taxon>
        <taxon>Spirodela</taxon>
    </lineage>
</organism>
<dbReference type="PANTHER" id="PTHR46056:SF4">
    <property type="entry name" value="LONG-CHAIN-ALCOHOL OXIDASE FAO4A"/>
    <property type="match status" value="1"/>
</dbReference>
<dbReference type="Pfam" id="PF00732">
    <property type="entry name" value="GMC_oxred_N"/>
    <property type="match status" value="1"/>
</dbReference>
<evidence type="ECO:0000256" key="6">
    <source>
        <dbReference type="ARBA" id="ARBA00022630"/>
    </source>
</evidence>
<evidence type="ECO:0000256" key="4">
    <source>
        <dbReference type="ARBA" id="ARBA00010790"/>
    </source>
</evidence>
<dbReference type="InterPro" id="IPR036188">
    <property type="entry name" value="FAD/NAD-bd_sf"/>
</dbReference>
<keyword evidence="19" id="KW-1185">Reference proteome</keyword>
<keyword evidence="8 14" id="KW-0274">FAD</keyword>
<reference evidence="17 19" key="1">
    <citation type="submission" date="2019-12" db="EMBL/GenBank/DDBJ databases">
        <authorList>
            <person name="Scholz U."/>
            <person name="Mascher M."/>
            <person name="Fiebig A."/>
        </authorList>
    </citation>
    <scope>NUCLEOTIDE SEQUENCE</scope>
</reference>
<dbReference type="InterPro" id="IPR000172">
    <property type="entry name" value="GMC_OxRdtase_N"/>
</dbReference>
<keyword evidence="10 12" id="KW-0560">Oxidoreductase</keyword>
<protein>
    <recommendedName>
        <fullName evidence="5 12">Long-chain-alcohol oxidase</fullName>
        <ecNumber evidence="5 12">1.1.3.20</ecNumber>
    </recommendedName>
</protein>
<dbReference type="EMBL" id="CACRZD030000018">
    <property type="protein sequence ID" value="CAA6673246.1"/>
    <property type="molecule type" value="Genomic_DNA"/>
</dbReference>
<keyword evidence="6" id="KW-0285">Flavoprotein</keyword>
<dbReference type="InterPro" id="IPR007867">
    <property type="entry name" value="GMC_OxRtase_C"/>
</dbReference>
<gene>
    <name evidence="17" type="ORF">SI7747_18019663</name>
    <name evidence="18" type="ORF">SI7747_UN020430</name>
</gene>
<proteinExistence type="inferred from homology"/>
<feature type="active site" description="Proton acceptor" evidence="13">
    <location>
        <position position="656"/>
    </location>
</feature>
<evidence type="ECO:0000256" key="1">
    <source>
        <dbReference type="ARBA" id="ARBA00000920"/>
    </source>
</evidence>
<evidence type="ECO:0000256" key="5">
    <source>
        <dbReference type="ARBA" id="ARBA00013125"/>
    </source>
</evidence>
<dbReference type="Gene3D" id="3.50.50.60">
    <property type="entry name" value="FAD/NAD(P)-binding domain"/>
    <property type="match status" value="2"/>
</dbReference>
<comment type="similarity">
    <text evidence="4 12">Belongs to the GMC oxidoreductase family.</text>
</comment>
<evidence type="ECO:0000256" key="8">
    <source>
        <dbReference type="ARBA" id="ARBA00022827"/>
    </source>
</evidence>
<evidence type="ECO:0000313" key="19">
    <source>
        <dbReference type="Proteomes" id="UP001189122"/>
    </source>
</evidence>
<feature type="binding site" evidence="14">
    <location>
        <begin position="260"/>
        <end position="275"/>
    </location>
    <ligand>
        <name>FAD</name>
        <dbReference type="ChEBI" id="CHEBI:57692"/>
    </ligand>
</feature>
<accession>A0A7I8JSU7</accession>
<dbReference type="Pfam" id="PF05199">
    <property type="entry name" value="GMC_oxred_C"/>
    <property type="match status" value="1"/>
</dbReference>
<dbReference type="EC" id="1.1.3.20" evidence="5 12"/>
<dbReference type="PANTHER" id="PTHR46056">
    <property type="entry name" value="LONG-CHAIN-ALCOHOL OXIDASE"/>
    <property type="match status" value="1"/>
</dbReference>
<dbReference type="AlphaFoldDB" id="A0A7I8JSU7"/>
<feature type="domain" description="Glucose-methanol-choline oxidoreductase N-terminal" evidence="15">
    <location>
        <begin position="308"/>
        <end position="503"/>
    </location>
</feature>
<evidence type="ECO:0000313" key="17">
    <source>
        <dbReference type="EMBL" id="CAA2634237.1"/>
    </source>
</evidence>
<evidence type="ECO:0000256" key="2">
    <source>
        <dbReference type="ARBA" id="ARBA00003842"/>
    </source>
</evidence>
<evidence type="ECO:0000259" key="15">
    <source>
        <dbReference type="Pfam" id="PF00732"/>
    </source>
</evidence>
<dbReference type="InterPro" id="IPR012400">
    <property type="entry name" value="Long_Oxdase"/>
</dbReference>
<evidence type="ECO:0000313" key="18">
    <source>
        <dbReference type="EMBL" id="CAA6674072.1"/>
    </source>
</evidence>
<keyword evidence="9" id="KW-1133">Transmembrane helix</keyword>
<dbReference type="EMBL" id="LR743605">
    <property type="protein sequence ID" value="CAA2634237.1"/>
    <property type="molecule type" value="Genomic_DNA"/>
</dbReference>
<evidence type="ECO:0000256" key="11">
    <source>
        <dbReference type="ARBA" id="ARBA00023136"/>
    </source>
</evidence>
<evidence type="ECO:0000256" key="7">
    <source>
        <dbReference type="ARBA" id="ARBA00022692"/>
    </source>
</evidence>
<keyword evidence="11 12" id="KW-0472">Membrane</keyword>
<sequence>MATLGTGLEEKDIPAEVVRLAALLQGGRPPRPCPLTPRQLESLAAFCDTLIPSVEVPGGVASDEDLARFYGTSASMATVPGHIAGLITKKHLHPELPLLPIMLWLLSTWCGTFAICGGASLSTSFPYFRKFSEVEEPRREEILMKLSRSCFGIKRLLFRSLKILTVRLYFQRADEMNGNPSWKAIGYCGRDPELPTLDDQRRRTAPVDEASERLFPNPQLMGPLYQALVDMSGPEQPQLQSTPRARLSRRRQWLPLTLQCDAVVVGSGSGGSVVAGVLANAGYRVIVLDKGRYFPTATLSLLEGPSHEQMYEKGGMVSSDDLGILVLAGATVGGGSAVNWSASIRTPDTCSTTSLPRSTGGCVRPPWGQSLDISWHPAERLSSAVLRRGCSTLGYPVVNIPVNAPPGHDCGWCHLGCKDGKKKSTLETWLADMTASGNGVILAGCRAVKVTTSRQKGGRRPYGEVVVKSKVTVVACGALNTPGFLRRSGLKNPNIGRHLHLHPTVMAWGYFPDEITSDGWLGPEKKSYIGELLTTMSHHPDPGAAPGAFAAVTPWTSSADFRRRMIRFPRTATLFALARDRGSGCSRKYPASLSYKLDAADEKTLQQGMERMLRILAAAGAEEVGTHHRDGRCSSYVRRASGRGLRDSATPISTAHQMGSCRMGMDPRTSAVNENGETWEVGRLFVADTSVFPTALGINPMVTVQAIAYCTAQNILEVLQASSG</sequence>